<dbReference type="AlphaFoldDB" id="A0A3A9WSF1"/>
<dbReference type="Gene3D" id="3.40.630.10">
    <property type="entry name" value="Zn peptidases"/>
    <property type="match status" value="1"/>
</dbReference>
<comment type="caution">
    <text evidence="5">The sequence shown here is derived from an EMBL/GenBank/DDBJ whole genome shotgun (WGS) entry which is preliminary data.</text>
</comment>
<dbReference type="PANTHER" id="PTHR43270:SF8">
    <property type="entry name" value="DI- AND TRIPEPTIDASE DUG2-RELATED"/>
    <property type="match status" value="1"/>
</dbReference>
<dbReference type="GO" id="GO:0046872">
    <property type="term" value="F:metal ion binding"/>
    <property type="evidence" value="ECO:0007669"/>
    <property type="project" value="UniProtKB-KW"/>
</dbReference>
<evidence type="ECO:0000259" key="4">
    <source>
        <dbReference type="Pfam" id="PF07687"/>
    </source>
</evidence>
<feature type="domain" description="Peptidase M20 dimerisation" evidence="4">
    <location>
        <begin position="271"/>
        <end position="349"/>
    </location>
</feature>
<dbReference type="Proteomes" id="UP000275024">
    <property type="component" value="Unassembled WGS sequence"/>
</dbReference>
<dbReference type="InterPro" id="IPR051458">
    <property type="entry name" value="Cyt/Met_Dipeptidase"/>
</dbReference>
<dbReference type="InterPro" id="IPR011650">
    <property type="entry name" value="Peptidase_M20_dimer"/>
</dbReference>
<dbReference type="OrthoDB" id="9761532at2"/>
<evidence type="ECO:0000256" key="2">
    <source>
        <dbReference type="ARBA" id="ARBA00022723"/>
    </source>
</evidence>
<evidence type="ECO:0000256" key="1">
    <source>
        <dbReference type="ARBA" id="ARBA00022670"/>
    </source>
</evidence>
<dbReference type="Pfam" id="PF01546">
    <property type="entry name" value="Peptidase_M20"/>
    <property type="match status" value="1"/>
</dbReference>
<evidence type="ECO:0000313" key="6">
    <source>
        <dbReference type="EMBL" id="RKN27758.1"/>
    </source>
</evidence>
<name>A0A3A9WSF1_9ACTN</name>
<gene>
    <name evidence="6" type="ORF">D7318_02445</name>
    <name evidence="5" type="ORF">D7319_00445</name>
</gene>
<dbReference type="GO" id="GO:0008233">
    <property type="term" value="F:peptidase activity"/>
    <property type="evidence" value="ECO:0007669"/>
    <property type="project" value="UniProtKB-KW"/>
</dbReference>
<evidence type="ECO:0000313" key="5">
    <source>
        <dbReference type="EMBL" id="RKN12474.1"/>
    </source>
</evidence>
<organism evidence="5 8">
    <name type="scientific">Streptomyces radicis</name>
    <dbReference type="NCBI Taxonomy" id="1750517"/>
    <lineage>
        <taxon>Bacteria</taxon>
        <taxon>Bacillati</taxon>
        <taxon>Actinomycetota</taxon>
        <taxon>Actinomycetes</taxon>
        <taxon>Kitasatosporales</taxon>
        <taxon>Streptomycetaceae</taxon>
        <taxon>Streptomyces</taxon>
    </lineage>
</organism>
<dbReference type="Pfam" id="PF07687">
    <property type="entry name" value="M20_dimer"/>
    <property type="match status" value="1"/>
</dbReference>
<keyword evidence="3 5" id="KW-0378">Hydrolase</keyword>
<dbReference type="RefSeq" id="WP_120695118.1">
    <property type="nucleotide sequence ID" value="NZ_RBDX01000001.1"/>
</dbReference>
<dbReference type="InterPro" id="IPR002933">
    <property type="entry name" value="Peptidase_M20"/>
</dbReference>
<dbReference type="Proteomes" id="UP000268652">
    <property type="component" value="Unassembled WGS sequence"/>
</dbReference>
<dbReference type="SUPFAM" id="SSF53187">
    <property type="entry name" value="Zn-dependent exopeptidases"/>
    <property type="match status" value="1"/>
</dbReference>
<reference evidence="7 8" key="1">
    <citation type="submission" date="2018-09" db="EMBL/GenBank/DDBJ databases">
        <title>Streptomyces sp. nov. DS1-2, an endophytic actinomycete isolated from roots of Dendrobium scabrilingue.</title>
        <authorList>
            <person name="Kuncharoen N."/>
            <person name="Kudo T."/>
            <person name="Ohkuma M."/>
            <person name="Yuki M."/>
            <person name="Tanasupawat S."/>
        </authorList>
    </citation>
    <scope>NUCLEOTIDE SEQUENCE [LARGE SCALE GENOMIC DNA]</scope>
    <source>
        <strain evidence="5 8">AZ1-7</strain>
        <strain evidence="6 7">DS1-2</strain>
    </source>
</reference>
<evidence type="ECO:0000313" key="8">
    <source>
        <dbReference type="Proteomes" id="UP000275024"/>
    </source>
</evidence>
<keyword evidence="1" id="KW-0645">Protease</keyword>
<dbReference type="PANTHER" id="PTHR43270">
    <property type="entry name" value="BETA-ALA-HIS DIPEPTIDASE"/>
    <property type="match status" value="1"/>
</dbReference>
<keyword evidence="2" id="KW-0479">Metal-binding</keyword>
<accession>A0A3A9WSF1</accession>
<keyword evidence="7" id="KW-1185">Reference proteome</keyword>
<dbReference type="EMBL" id="RBDY01000001">
    <property type="protein sequence ID" value="RKN27758.1"/>
    <property type="molecule type" value="Genomic_DNA"/>
</dbReference>
<sequence length="470" mass="50866">MPQPDPSAALDAVDTHFDTFVEELRALCRIRSRRQEPEKMAETADFLAASLRRWGGSAEVIPWQDSHPYVLGEIDGGERALLHFNHYDVEVEPTGDDDAWISPPYAAEIHEGRLYARGVADDKGALLSRVHAAAAWRLAGLRPPVTSRFIMEGKKWLHSPGLASFAEAHRERLAADAALWENSWLDERGRPLLKLGEKGVLYVRLKARTLARELTSQNAALLPAATARLTAALASLQRPDGTVTFEGFADGVRPPTERESELLRALPFDAAFLRERAGVERFTGDLDAPGAAVAIRTRPTLTVTGVEGGDNRDDITLGLPATATAKIEIRLIAGQDPDRVLAALTDHLRLAGFGDLDVRVMASSRPHLTDHRDPFVSLVADAARRVYGAEPVAEPYTQWIGNQGALAGPPIVGVGVSRADAGIDGPNEHIRLEDYRMGVKHVIEVMAAMASAPATAATAADARSTGEARR</sequence>
<protein>
    <submittedName>
        <fullName evidence="5">M20/M25/M40 family metallo-hydrolase</fullName>
    </submittedName>
</protein>
<evidence type="ECO:0000313" key="7">
    <source>
        <dbReference type="Proteomes" id="UP000268652"/>
    </source>
</evidence>
<dbReference type="GO" id="GO:0006508">
    <property type="term" value="P:proteolysis"/>
    <property type="evidence" value="ECO:0007669"/>
    <property type="project" value="UniProtKB-KW"/>
</dbReference>
<evidence type="ECO:0000256" key="3">
    <source>
        <dbReference type="ARBA" id="ARBA00022801"/>
    </source>
</evidence>
<proteinExistence type="predicted"/>
<dbReference type="EMBL" id="RBDX01000001">
    <property type="protein sequence ID" value="RKN12474.1"/>
    <property type="molecule type" value="Genomic_DNA"/>
</dbReference>
<dbReference type="Gene3D" id="3.30.70.360">
    <property type="match status" value="1"/>
</dbReference>